<accession>A0A6J6G7I5</accession>
<dbReference type="Gene3D" id="2.40.10.10">
    <property type="entry name" value="Trypsin-like serine proteases"/>
    <property type="match status" value="2"/>
</dbReference>
<dbReference type="SUPFAM" id="SSF50156">
    <property type="entry name" value="PDZ domain-like"/>
    <property type="match status" value="1"/>
</dbReference>
<protein>
    <submittedName>
        <fullName evidence="6">Unannotated protein</fullName>
    </submittedName>
</protein>
<dbReference type="GO" id="GO:0006508">
    <property type="term" value="P:proteolysis"/>
    <property type="evidence" value="ECO:0007669"/>
    <property type="project" value="UniProtKB-KW"/>
</dbReference>
<evidence type="ECO:0000313" key="6">
    <source>
        <dbReference type="EMBL" id="CAB4595045.1"/>
    </source>
</evidence>
<dbReference type="EMBL" id="CAEZWY010000018">
    <property type="protein sequence ID" value="CAB4666100.1"/>
    <property type="molecule type" value="Genomic_DNA"/>
</dbReference>
<evidence type="ECO:0000256" key="3">
    <source>
        <dbReference type="ARBA" id="ARBA00022801"/>
    </source>
</evidence>
<organism evidence="6">
    <name type="scientific">freshwater metagenome</name>
    <dbReference type="NCBI Taxonomy" id="449393"/>
    <lineage>
        <taxon>unclassified sequences</taxon>
        <taxon>metagenomes</taxon>
        <taxon>ecological metagenomes</taxon>
    </lineage>
</organism>
<dbReference type="InterPro" id="IPR001478">
    <property type="entry name" value="PDZ"/>
</dbReference>
<evidence type="ECO:0000313" key="7">
    <source>
        <dbReference type="EMBL" id="CAB4666100.1"/>
    </source>
</evidence>
<dbReference type="EMBL" id="CAEZYX010000067">
    <property type="protein sequence ID" value="CAB4743629.1"/>
    <property type="molecule type" value="Genomic_DNA"/>
</dbReference>
<name>A0A6J6G7I5_9ZZZZ</name>
<keyword evidence="2" id="KW-0645">Protease</keyword>
<dbReference type="InterPro" id="IPR036034">
    <property type="entry name" value="PDZ_sf"/>
</dbReference>
<dbReference type="SMART" id="SM00228">
    <property type="entry name" value="PDZ"/>
    <property type="match status" value="1"/>
</dbReference>
<proteinExistence type="inferred from homology"/>
<dbReference type="Pfam" id="PF13180">
    <property type="entry name" value="PDZ_2"/>
    <property type="match status" value="1"/>
</dbReference>
<reference evidence="6" key="1">
    <citation type="submission" date="2020-05" db="EMBL/GenBank/DDBJ databases">
        <authorList>
            <person name="Chiriac C."/>
            <person name="Salcher M."/>
            <person name="Ghai R."/>
            <person name="Kavagutti S V."/>
        </authorList>
    </citation>
    <scope>NUCLEOTIDE SEQUENCE</scope>
</reference>
<dbReference type="PANTHER" id="PTHR43343">
    <property type="entry name" value="PEPTIDASE S12"/>
    <property type="match status" value="1"/>
</dbReference>
<gene>
    <name evidence="6" type="ORF">UFOPK1791_00782</name>
    <name evidence="7" type="ORF">UFOPK2312_00299</name>
    <name evidence="8" type="ORF">UFOPK2802_00710</name>
    <name evidence="9" type="ORF">UFOPK2982_00613</name>
    <name evidence="10" type="ORF">UFOPK3948_00051</name>
    <name evidence="11" type="ORF">UFOPK4113_00454</name>
</gene>
<dbReference type="EMBL" id="CAEZUF010000071">
    <property type="protein sequence ID" value="CAB4595045.1"/>
    <property type="molecule type" value="Genomic_DNA"/>
</dbReference>
<keyword evidence="3" id="KW-0378">Hydrolase</keyword>
<evidence type="ECO:0000256" key="4">
    <source>
        <dbReference type="SAM" id="Phobius"/>
    </source>
</evidence>
<evidence type="ECO:0000256" key="2">
    <source>
        <dbReference type="ARBA" id="ARBA00022670"/>
    </source>
</evidence>
<keyword evidence="4" id="KW-1133">Transmembrane helix</keyword>
<comment type="similarity">
    <text evidence="1">Belongs to the peptidase S1C family.</text>
</comment>
<dbReference type="PANTHER" id="PTHR43343:SF3">
    <property type="entry name" value="PROTEASE DO-LIKE 8, CHLOROPLASTIC"/>
    <property type="match status" value="1"/>
</dbReference>
<dbReference type="EMBL" id="CAFAAE010000076">
    <property type="protein sequence ID" value="CAB4791434.1"/>
    <property type="molecule type" value="Genomic_DNA"/>
</dbReference>
<dbReference type="InterPro" id="IPR001940">
    <property type="entry name" value="Peptidase_S1C"/>
</dbReference>
<evidence type="ECO:0000313" key="10">
    <source>
        <dbReference type="EMBL" id="CAB4970351.1"/>
    </source>
</evidence>
<feature type="domain" description="PDZ" evidence="5">
    <location>
        <begin position="279"/>
        <end position="349"/>
    </location>
</feature>
<dbReference type="Gene3D" id="2.30.42.10">
    <property type="match status" value="1"/>
</dbReference>
<evidence type="ECO:0000313" key="9">
    <source>
        <dbReference type="EMBL" id="CAB4791434.1"/>
    </source>
</evidence>
<dbReference type="EMBL" id="CAFBOI010000002">
    <property type="protein sequence ID" value="CAB4970351.1"/>
    <property type="molecule type" value="Genomic_DNA"/>
</dbReference>
<dbReference type="PRINTS" id="PR00834">
    <property type="entry name" value="PROTEASES2C"/>
</dbReference>
<dbReference type="Pfam" id="PF13365">
    <property type="entry name" value="Trypsin_2"/>
    <property type="match status" value="1"/>
</dbReference>
<dbReference type="PROSITE" id="PS50106">
    <property type="entry name" value="PDZ"/>
    <property type="match status" value="1"/>
</dbReference>
<evidence type="ECO:0000256" key="1">
    <source>
        <dbReference type="ARBA" id="ARBA00010541"/>
    </source>
</evidence>
<dbReference type="EMBL" id="CAFBPL010000036">
    <property type="protein sequence ID" value="CAB5014068.1"/>
    <property type="molecule type" value="Genomic_DNA"/>
</dbReference>
<dbReference type="SUPFAM" id="SSF50494">
    <property type="entry name" value="Trypsin-like serine proteases"/>
    <property type="match status" value="1"/>
</dbReference>
<dbReference type="InterPro" id="IPR043504">
    <property type="entry name" value="Peptidase_S1_PA_chymotrypsin"/>
</dbReference>
<evidence type="ECO:0000313" key="11">
    <source>
        <dbReference type="EMBL" id="CAB5014068.1"/>
    </source>
</evidence>
<keyword evidence="4" id="KW-0812">Transmembrane</keyword>
<dbReference type="GO" id="GO:0004252">
    <property type="term" value="F:serine-type endopeptidase activity"/>
    <property type="evidence" value="ECO:0007669"/>
    <property type="project" value="InterPro"/>
</dbReference>
<sequence length="378" mass="38101">MYQEIVPAWWSHPDRDVTVTRKAPRKPVSGTIAIALIAGIIGGIGGNYFGSGSISAKNVKLVSASSTIERQPDSIAGIAARVLPSVVSITVNTSLGGASGSGFVIRSDGYILTNNHVIANAADQKGEIKVTLNDGKTFGARILGRDAAYDLAVLKISATGLSALQFGDSDAIQVGDNVIAIGSPLGLSGTVTSGIISAKNRAVTSGSGTNESSFINALQTDAAINPGNSGGPLVDSTGAVVGVNSAIATLRSSYGSQSGSIGLGFAIPINQAKKTAEQLINTGKATYPIMGVMVDTSFTGTGSKISDRSGSVVADGPAAKAGLTAGDVILKIDGVVINSSDELIVAIRSHDVGDVISVTYSRSGKVSTVKVTLAAAKN</sequence>
<keyword evidence="4" id="KW-0472">Membrane</keyword>
<evidence type="ECO:0000313" key="8">
    <source>
        <dbReference type="EMBL" id="CAB4743629.1"/>
    </source>
</evidence>
<feature type="transmembrane region" description="Helical" evidence="4">
    <location>
        <begin position="31"/>
        <end position="50"/>
    </location>
</feature>
<dbReference type="AlphaFoldDB" id="A0A6J6G7I5"/>
<evidence type="ECO:0000259" key="5">
    <source>
        <dbReference type="PROSITE" id="PS50106"/>
    </source>
</evidence>
<dbReference type="InterPro" id="IPR009003">
    <property type="entry name" value="Peptidase_S1_PA"/>
</dbReference>
<dbReference type="InterPro" id="IPR051201">
    <property type="entry name" value="Chloro_Bact_Ser_Proteases"/>
</dbReference>